<evidence type="ECO:0000256" key="7">
    <source>
        <dbReference type="ARBA" id="ARBA00023002"/>
    </source>
</evidence>
<keyword evidence="4" id="KW-0732">Signal</keyword>
<dbReference type="NCBIfam" id="TIGR03075">
    <property type="entry name" value="PQQ_enz_alc_DH"/>
    <property type="match status" value="1"/>
</dbReference>
<feature type="binding site" evidence="12">
    <location>
        <position position="238"/>
    </location>
    <ligand>
        <name>Ca(2+)</name>
        <dbReference type="ChEBI" id="CHEBI:29108"/>
    </ligand>
</feature>
<dbReference type="GO" id="GO:0020037">
    <property type="term" value="F:heme binding"/>
    <property type="evidence" value="ECO:0007669"/>
    <property type="project" value="InterPro"/>
</dbReference>
<dbReference type="PROSITE" id="PS00364">
    <property type="entry name" value="BACTERIAL_PQQ_2"/>
    <property type="match status" value="1"/>
</dbReference>
<dbReference type="InterPro" id="IPR009056">
    <property type="entry name" value="Cyt_c-like_dom"/>
</dbReference>
<dbReference type="InterPro" id="IPR018391">
    <property type="entry name" value="PQQ_b-propeller_rpt"/>
</dbReference>
<dbReference type="SUPFAM" id="SSF50998">
    <property type="entry name" value="Quinoprotein alcohol dehydrogenase-like"/>
    <property type="match status" value="1"/>
</dbReference>
<feature type="binding site" evidence="11">
    <location>
        <position position="220"/>
    </location>
    <ligand>
        <name>pyrroloquinoline quinone</name>
        <dbReference type="ChEBI" id="CHEBI:58442"/>
    </ligand>
</feature>
<comment type="cofactor">
    <cofactor evidence="11">
        <name>heme c</name>
        <dbReference type="ChEBI" id="CHEBI:61717"/>
    </cofactor>
    <text evidence="11">Binds 1 heme c group per subunit.</text>
</comment>
<evidence type="ECO:0000313" key="16">
    <source>
        <dbReference type="Proteomes" id="UP000181962"/>
    </source>
</evidence>
<keyword evidence="8 12" id="KW-0408">Iron</keyword>
<dbReference type="InterPro" id="IPR002372">
    <property type="entry name" value="PQQ_rpt_dom"/>
</dbReference>
<reference evidence="15 16" key="1">
    <citation type="submission" date="2016-11" db="EMBL/GenBank/DDBJ databases">
        <title>Complete Genome Sequence of Bradyrhizobium sp. strain J5, an isolated from soybean nodule in Hokkaido.</title>
        <authorList>
            <person name="Kanehara K."/>
        </authorList>
    </citation>
    <scope>NUCLEOTIDE SEQUENCE [LARGE SCALE GENOMIC DNA]</scope>
    <source>
        <strain evidence="15 16">J5</strain>
    </source>
</reference>
<dbReference type="Pfam" id="PF01011">
    <property type="entry name" value="PQQ"/>
    <property type="match status" value="2"/>
</dbReference>
<evidence type="ECO:0000313" key="15">
    <source>
        <dbReference type="EMBL" id="APG14291.1"/>
    </source>
</evidence>
<dbReference type="InterPro" id="IPR001479">
    <property type="entry name" value="Quinoprotein_DH_CS"/>
</dbReference>
<dbReference type="GO" id="GO:0005509">
    <property type="term" value="F:calcium ion binding"/>
    <property type="evidence" value="ECO:0007669"/>
    <property type="project" value="InterPro"/>
</dbReference>
<dbReference type="OrthoDB" id="9794322at2"/>
<dbReference type="EMBL" id="CP017637">
    <property type="protein sequence ID" value="APG14291.1"/>
    <property type="molecule type" value="Genomic_DNA"/>
</dbReference>
<feature type="binding site" evidence="11">
    <location>
        <begin position="236"/>
        <end position="237"/>
    </location>
    <ligand>
        <name>pyrroloquinoline quinone</name>
        <dbReference type="ChEBI" id="CHEBI:58442"/>
    </ligand>
</feature>
<accession>A0A1L3FLZ7</accession>
<protein>
    <submittedName>
        <fullName evidence="15">Alcohol dehydrogenase</fullName>
    </submittedName>
</protein>
<keyword evidence="7" id="KW-0560">Oxidoreductase</keyword>
<dbReference type="InterPro" id="IPR017512">
    <property type="entry name" value="PQQ_MeOH/EtOH_DH"/>
</dbReference>
<evidence type="ECO:0000259" key="14">
    <source>
        <dbReference type="PROSITE" id="PS51007"/>
    </source>
</evidence>
<dbReference type="RefSeq" id="WP_081369338.1">
    <property type="nucleotide sequence ID" value="NZ_CP017637.1"/>
</dbReference>
<comment type="cofactor">
    <cofactor evidence="12">
        <name>Ca(2+)</name>
        <dbReference type="ChEBI" id="CHEBI:29108"/>
    </cofactor>
    <text evidence="12">Binds 1 Ca(2+) ion per subunit.</text>
</comment>
<feature type="active site" description="Proton acceptor" evidence="10">
    <location>
        <position position="361"/>
    </location>
</feature>
<evidence type="ECO:0000256" key="3">
    <source>
        <dbReference type="ARBA" id="ARBA00022723"/>
    </source>
</evidence>
<feature type="binding site" evidence="11">
    <location>
        <position position="175"/>
    </location>
    <ligand>
        <name>pyrroloquinoline quinone</name>
        <dbReference type="ChEBI" id="CHEBI:58442"/>
    </ligand>
</feature>
<evidence type="ECO:0000256" key="6">
    <source>
        <dbReference type="ARBA" id="ARBA00022891"/>
    </source>
</evidence>
<dbReference type="InterPro" id="IPR011047">
    <property type="entry name" value="Quinoprotein_ADH-like_sf"/>
</dbReference>
<keyword evidence="3 12" id="KW-0479">Metal-binding</keyword>
<comment type="similarity">
    <text evidence="1">Belongs to the bacterial PQQ dehydrogenase family.</text>
</comment>
<feature type="binding site" description="covalent" evidence="11">
    <location>
        <position position="658"/>
    </location>
    <ligand>
        <name>heme c</name>
        <dbReference type="ChEBI" id="CHEBI:61717"/>
    </ligand>
</feature>
<feature type="binding site" description="axial binding residue" evidence="12">
    <location>
        <position position="698"/>
    </location>
    <ligand>
        <name>heme c</name>
        <dbReference type="ChEBI" id="CHEBI:61717"/>
    </ligand>
    <ligandPart>
        <name>Fe</name>
        <dbReference type="ChEBI" id="CHEBI:18248"/>
    </ligandPart>
</feature>
<evidence type="ECO:0000256" key="5">
    <source>
        <dbReference type="ARBA" id="ARBA00022837"/>
    </source>
</evidence>
<evidence type="ECO:0000256" key="11">
    <source>
        <dbReference type="PIRSR" id="PIRSR617512-2"/>
    </source>
</evidence>
<dbReference type="GO" id="GO:0030288">
    <property type="term" value="C:outer membrane-bounded periplasmic space"/>
    <property type="evidence" value="ECO:0007669"/>
    <property type="project" value="InterPro"/>
</dbReference>
<feature type="binding site" evidence="12">
    <location>
        <position position="361"/>
    </location>
    <ligand>
        <name>Ca(2+)</name>
        <dbReference type="ChEBI" id="CHEBI:29108"/>
    </ligand>
</feature>
<feature type="binding site" evidence="12">
    <location>
        <position position="316"/>
    </location>
    <ligand>
        <name>Ca(2+)</name>
        <dbReference type="ChEBI" id="CHEBI:29108"/>
    </ligand>
</feature>
<dbReference type="Proteomes" id="UP000181962">
    <property type="component" value="Chromosome"/>
</dbReference>
<dbReference type="CDD" id="cd10279">
    <property type="entry name" value="PQQ_ADH_II"/>
    <property type="match status" value="1"/>
</dbReference>
<evidence type="ECO:0000256" key="10">
    <source>
        <dbReference type="PIRSR" id="PIRSR617512-1"/>
    </source>
</evidence>
<evidence type="ECO:0000256" key="12">
    <source>
        <dbReference type="PIRSR" id="PIRSR617512-3"/>
    </source>
</evidence>
<keyword evidence="9 13" id="KW-1015">Disulfide bond</keyword>
<sequence>MGRSNTECQWPEKKSSNRSRIQIAFREISAVLVLFPALLGLSLPSSAWAQTGTDAKPDRITANISRVDSDFIEANAKRSRDWPTVGLDYAETRFSKLNQINTDNVRDLGLVWSYNLESSRGIEATPLVVDGIMYQSAPWNVVHAIDARTGIKIWSFDPGVDRSKTYRGCCDAVSRGLALYKGKVFEAAYDGRLIALDAATGAKLWETDTLIDHDHSYTITGAPRVFNGKVVIGQSGAEYGVRGYVTAYDSETGHRLWRWFTVPGDPSKPFEDASMEAAAKTWDPAGKYWINGGGGAPWDSITFDPDLNMVYVGTGNGGPWNRKLRSPSGGDNLYLGSIVALNADTGRYVWHYQETPGDNWDYTSTQPMILADIKIDNVPRKVILHAPKNGFFFVIDRTNGKFISAKNFVDVNWATGYDANGRPIELPAARDADQYESIPGPDGAHNWQPMSFNPLTGLVYLPAQHIPVNLSPEKSFVQNAAAPGKLGGLLGGNIGFVFNPPKSAPFGRLLAWDPVHQKEVWRVEHVSPWNGGTLTTAGNLVFQGTADGRFVAYDAANGTKLWEMPTGTGAVAAAATYMVDDRQYISIAVGWGGSYGLTHRATEYQNPGTIYTYALGGTAKLPAFVKYQTEGLLQGVKYDPKDIREGGEIYVAAACVACHGVPGVGRGGNIINLGYASAEEITNLRHILFHGPFRDQGMPDFSGKLTEGDVGKLQAFIQGTVDAIRPKSR</sequence>
<dbReference type="Gene3D" id="1.10.760.10">
    <property type="entry name" value="Cytochrome c-like domain"/>
    <property type="match status" value="1"/>
</dbReference>
<feature type="binding site" description="covalent" evidence="11">
    <location>
        <position position="655"/>
    </location>
    <ligand>
        <name>heme c</name>
        <dbReference type="ChEBI" id="CHEBI:61717"/>
    </ligand>
</feature>
<dbReference type="GO" id="GO:0016020">
    <property type="term" value="C:membrane"/>
    <property type="evidence" value="ECO:0007669"/>
    <property type="project" value="InterPro"/>
</dbReference>
<feature type="binding site" evidence="11">
    <location>
        <begin position="446"/>
        <end position="447"/>
    </location>
    <ligand>
        <name>pyrroloquinoline quinone</name>
        <dbReference type="ChEBI" id="CHEBI:58442"/>
    </ligand>
</feature>
<keyword evidence="6 11" id="KW-0634">PQQ</keyword>
<dbReference type="SUPFAM" id="SSF46626">
    <property type="entry name" value="Cytochrome c"/>
    <property type="match status" value="1"/>
</dbReference>
<gene>
    <name evidence="15" type="ORF">BKD09_38640</name>
</gene>
<feature type="binding site" evidence="11">
    <location>
        <position position="388"/>
    </location>
    <ligand>
        <name>pyrroloquinoline quinone</name>
        <dbReference type="ChEBI" id="CHEBI:58442"/>
    </ligand>
</feature>
<name>A0A1L3FLZ7_BRAJP</name>
<dbReference type="GO" id="GO:0016614">
    <property type="term" value="F:oxidoreductase activity, acting on CH-OH group of donors"/>
    <property type="evidence" value="ECO:0007669"/>
    <property type="project" value="InterPro"/>
</dbReference>
<evidence type="ECO:0000256" key="13">
    <source>
        <dbReference type="PIRSR" id="PIRSR617512-4"/>
    </source>
</evidence>
<evidence type="ECO:0000256" key="8">
    <source>
        <dbReference type="ARBA" id="ARBA00023004"/>
    </source>
</evidence>
<dbReference type="InterPro" id="IPR036909">
    <property type="entry name" value="Cyt_c-like_dom_sf"/>
</dbReference>
<keyword evidence="5 12" id="KW-0106">Calcium</keyword>
<evidence type="ECO:0000256" key="9">
    <source>
        <dbReference type="ARBA" id="ARBA00023157"/>
    </source>
</evidence>
<dbReference type="PANTHER" id="PTHR32303">
    <property type="entry name" value="QUINOPROTEIN ALCOHOL DEHYDROGENASE (CYTOCHROME C)"/>
    <property type="match status" value="1"/>
</dbReference>
<dbReference type="SMART" id="SM00564">
    <property type="entry name" value="PQQ"/>
    <property type="match status" value="5"/>
</dbReference>
<evidence type="ECO:0000256" key="4">
    <source>
        <dbReference type="ARBA" id="ARBA00022729"/>
    </source>
</evidence>
<keyword evidence="2 11" id="KW-0349">Heme</keyword>
<feature type="binding site" evidence="11">
    <location>
        <position position="123"/>
    </location>
    <ligand>
        <name>pyrroloquinoline quinone</name>
        <dbReference type="ChEBI" id="CHEBI:58442"/>
    </ligand>
</feature>
<comment type="cofactor">
    <cofactor evidence="11">
        <name>pyrroloquinoline quinone</name>
        <dbReference type="ChEBI" id="CHEBI:58442"/>
    </cofactor>
    <text evidence="11">Binds 1 PQQ group per subunit.</text>
</comment>
<organism evidence="15 16">
    <name type="scientific">Bradyrhizobium japonicum</name>
    <dbReference type="NCBI Taxonomy" id="375"/>
    <lineage>
        <taxon>Bacteria</taxon>
        <taxon>Pseudomonadati</taxon>
        <taxon>Pseudomonadota</taxon>
        <taxon>Alphaproteobacteria</taxon>
        <taxon>Hyphomicrobiales</taxon>
        <taxon>Nitrobacteraceae</taxon>
        <taxon>Bradyrhizobium</taxon>
    </lineage>
</organism>
<proteinExistence type="inferred from homology"/>
<feature type="binding site" description="axial binding residue" evidence="12">
    <location>
        <position position="659"/>
    </location>
    <ligand>
        <name>heme c</name>
        <dbReference type="ChEBI" id="CHEBI:61717"/>
    </ligand>
    <ligandPart>
        <name>Fe</name>
        <dbReference type="ChEBI" id="CHEBI:18248"/>
    </ligandPart>
</feature>
<dbReference type="GO" id="GO:0009055">
    <property type="term" value="F:electron transfer activity"/>
    <property type="evidence" value="ECO:0007669"/>
    <property type="project" value="InterPro"/>
</dbReference>
<dbReference type="Pfam" id="PF13442">
    <property type="entry name" value="Cytochrome_CBB3"/>
    <property type="match status" value="1"/>
</dbReference>
<dbReference type="AlphaFoldDB" id="A0A1L3FLZ7"/>
<dbReference type="Gene3D" id="2.140.10.10">
    <property type="entry name" value="Quinoprotein alcohol dehydrogenase-like superfamily"/>
    <property type="match status" value="1"/>
</dbReference>
<evidence type="ECO:0000256" key="2">
    <source>
        <dbReference type="ARBA" id="ARBA00022617"/>
    </source>
</evidence>
<dbReference type="PROSITE" id="PS51007">
    <property type="entry name" value="CYTC"/>
    <property type="match status" value="1"/>
</dbReference>
<feature type="domain" description="Cytochrome c" evidence="14">
    <location>
        <begin position="641"/>
        <end position="721"/>
    </location>
</feature>
<feature type="disulfide bond" evidence="13">
    <location>
        <begin position="169"/>
        <end position="170"/>
    </location>
</feature>
<evidence type="ECO:0000256" key="1">
    <source>
        <dbReference type="ARBA" id="ARBA00008156"/>
    </source>
</evidence>